<feature type="region of interest" description="Disordered" evidence="1">
    <location>
        <begin position="92"/>
        <end position="114"/>
    </location>
</feature>
<protein>
    <submittedName>
        <fullName evidence="3">Uncharacterized protein</fullName>
    </submittedName>
</protein>
<keyword evidence="2" id="KW-0472">Membrane</keyword>
<evidence type="ECO:0000313" key="4">
    <source>
        <dbReference type="Proteomes" id="UP001178508"/>
    </source>
</evidence>
<dbReference type="AlphaFoldDB" id="A0AAV1FCE3"/>
<keyword evidence="2" id="KW-1133">Transmembrane helix</keyword>
<name>A0AAV1FCE3_XYRNO</name>
<gene>
    <name evidence="3" type="ORF">XNOV1_A033468</name>
</gene>
<keyword evidence="4" id="KW-1185">Reference proteome</keyword>
<dbReference type="Proteomes" id="UP001178508">
    <property type="component" value="Chromosome 6"/>
</dbReference>
<accession>A0AAV1FCE3</accession>
<keyword evidence="2" id="KW-0812">Transmembrane</keyword>
<evidence type="ECO:0000313" key="3">
    <source>
        <dbReference type="EMBL" id="CAJ1058575.1"/>
    </source>
</evidence>
<organism evidence="3 4">
    <name type="scientific">Xyrichtys novacula</name>
    <name type="common">Pearly razorfish</name>
    <name type="synonym">Hemipteronotus novacula</name>
    <dbReference type="NCBI Taxonomy" id="13765"/>
    <lineage>
        <taxon>Eukaryota</taxon>
        <taxon>Metazoa</taxon>
        <taxon>Chordata</taxon>
        <taxon>Craniata</taxon>
        <taxon>Vertebrata</taxon>
        <taxon>Euteleostomi</taxon>
        <taxon>Actinopterygii</taxon>
        <taxon>Neopterygii</taxon>
        <taxon>Teleostei</taxon>
        <taxon>Neoteleostei</taxon>
        <taxon>Acanthomorphata</taxon>
        <taxon>Eupercaria</taxon>
        <taxon>Labriformes</taxon>
        <taxon>Labridae</taxon>
        <taxon>Xyrichtys</taxon>
    </lineage>
</organism>
<feature type="compositionally biased region" description="Polar residues" evidence="1">
    <location>
        <begin position="101"/>
        <end position="114"/>
    </location>
</feature>
<evidence type="ECO:0000256" key="1">
    <source>
        <dbReference type="SAM" id="MobiDB-lite"/>
    </source>
</evidence>
<dbReference type="EMBL" id="OY660869">
    <property type="protein sequence ID" value="CAJ1058575.1"/>
    <property type="molecule type" value="Genomic_DNA"/>
</dbReference>
<feature type="transmembrane region" description="Helical" evidence="2">
    <location>
        <begin position="48"/>
        <end position="73"/>
    </location>
</feature>
<sequence>MTEVALLASLKPQLTTSTHHSVSASSETLNSLTTTDSLTSWEEAHMQVHTILIVIIFGAVCSLLLLAFFYAFCLHCSISSSPKDLHLANRGSLEREDATYRCSSSDNQSMGNVV</sequence>
<proteinExistence type="predicted"/>
<evidence type="ECO:0000256" key="2">
    <source>
        <dbReference type="SAM" id="Phobius"/>
    </source>
</evidence>
<reference evidence="3" key="1">
    <citation type="submission" date="2023-08" db="EMBL/GenBank/DDBJ databases">
        <authorList>
            <person name="Alioto T."/>
            <person name="Alioto T."/>
            <person name="Gomez Garrido J."/>
        </authorList>
    </citation>
    <scope>NUCLEOTIDE SEQUENCE</scope>
</reference>